<dbReference type="KEGG" id="opr:Ocepr_2374"/>
<dbReference type="EMBL" id="CP002362">
    <property type="protein sequence ID" value="ADR37822.1"/>
    <property type="molecule type" value="Genomic_DNA"/>
</dbReference>
<reference evidence="2" key="1">
    <citation type="submission" date="2010-11" db="EMBL/GenBank/DDBJ databases">
        <title>The complete sequence of plasmid of Oceanithermus profundus DSM 14977.</title>
        <authorList>
            <consortium name="US DOE Joint Genome Institute (JGI-PGF)"/>
            <person name="Lucas S."/>
            <person name="Copeland A."/>
            <person name="Lapidus A."/>
            <person name="Bruce D."/>
            <person name="Goodwin L."/>
            <person name="Pitluck S."/>
            <person name="Kyrpides N."/>
            <person name="Mavromatis K."/>
            <person name="Pagani I."/>
            <person name="Ivanova N."/>
            <person name="Zhang X."/>
            <person name="Brettin T."/>
            <person name="Detter J.C."/>
            <person name="Tapia R."/>
            <person name="Han C."/>
            <person name="Land M."/>
            <person name="Hauser L."/>
            <person name="Markowitz V."/>
            <person name="Cheng J.-F."/>
            <person name="Hugenholtz P."/>
            <person name="Woyke T."/>
            <person name="Wu D."/>
            <person name="Tindall B."/>
            <person name="Faehnrich R."/>
            <person name="Brambilla E."/>
            <person name="Klenk H.-P."/>
            <person name="Eisen J.A."/>
        </authorList>
    </citation>
    <scope>NUCLEOTIDE SEQUENCE [LARGE SCALE GENOMIC DNA]</scope>
    <source>
        <strain evidence="2">DSM 14977 / NBRC 100410 / VKM B-2274 / 506</strain>
        <plasmid evidence="2">Plasmid pOCEPR01</plasmid>
    </source>
</reference>
<reference evidence="1 2" key="2">
    <citation type="journal article" date="2011" name="Stand. Genomic Sci.">
        <title>Complete genome sequence of Oceanithermus profundus type strain (506).</title>
        <authorList>
            <person name="Pati A."/>
            <person name="Zhang X."/>
            <person name="Lapidus A."/>
            <person name="Nolan M."/>
            <person name="Lucas S."/>
            <person name="Del Rio T.G."/>
            <person name="Tice H."/>
            <person name="Cheng J.F."/>
            <person name="Tapia R."/>
            <person name="Han C."/>
            <person name="Goodwin L."/>
            <person name="Pitluck S."/>
            <person name="Liolios K."/>
            <person name="Pagani I."/>
            <person name="Ivanova N."/>
            <person name="Mavromatis K."/>
            <person name="Chen A."/>
            <person name="Palaniappan K."/>
            <person name="Hauser L."/>
            <person name="Jeffries C.D."/>
            <person name="Brambilla E.M."/>
            <person name="Rohl A."/>
            <person name="Mwirichia R."/>
            <person name="Rohde M."/>
            <person name="Tindall B.J."/>
            <person name="Sikorski J."/>
            <person name="Wirth R."/>
            <person name="Goker M."/>
            <person name="Woyke T."/>
            <person name="Detter J.C."/>
            <person name="Bristow J."/>
            <person name="Eisen J.A."/>
            <person name="Markowitz V."/>
            <person name="Hugenholtz P."/>
            <person name="Kyrpides N.C."/>
            <person name="Klenk H.P."/>
            <person name="Land M."/>
        </authorList>
    </citation>
    <scope>NUCLEOTIDE SEQUENCE [LARGE SCALE GENOMIC DNA]</scope>
    <source>
        <strain evidence="2">DSM 14977 / NBRC 100410 / VKM B-2274 / 506</strain>
        <plasmid evidence="2">Plasmid pOCEPR01</plasmid>
    </source>
</reference>
<dbReference type="Proteomes" id="UP000008722">
    <property type="component" value="Plasmid pOCEPR01"/>
</dbReference>
<geneLocation type="plasmid" evidence="1 2">
    <name>pOCEPR01</name>
</geneLocation>
<keyword evidence="1" id="KW-0614">Plasmid</keyword>
<keyword evidence="2" id="KW-1185">Reference proteome</keyword>
<dbReference type="HOGENOM" id="CLU_1684779_0_0_0"/>
<proteinExistence type="predicted"/>
<gene>
    <name evidence="1" type="ordered locus">Ocepr_2374</name>
</gene>
<evidence type="ECO:0000313" key="1">
    <source>
        <dbReference type="EMBL" id="ADR37822.1"/>
    </source>
</evidence>
<protein>
    <submittedName>
        <fullName evidence="1">Uncharacterized protein</fullName>
    </submittedName>
</protein>
<accession>E4UAP3</accession>
<dbReference type="AlphaFoldDB" id="E4UAP3"/>
<name>E4UAP3_OCEP5</name>
<evidence type="ECO:0000313" key="2">
    <source>
        <dbReference type="Proteomes" id="UP000008722"/>
    </source>
</evidence>
<dbReference type="RefSeq" id="WP_013449801.1">
    <property type="nucleotide sequence ID" value="NC_014753.1"/>
</dbReference>
<sequence length="156" mass="17778">MSEKLPATWEAMLLEWLAQGMPGPGFENWAKEHLANASLKKPPPTKVRLSDREYDVSNPRTFHELFDRAATAALENEDVGNRLAVMASNVQRAHLAYRAALLVYKARAYGYRDADLREGFRQLVMLSLRGTQFLLRHLGGPNWDRELIEVEDDPQT</sequence>
<organism evidence="1 2">
    <name type="scientific">Oceanithermus profundus (strain DSM 14977 / NBRC 100410 / VKM B-2274 / 506)</name>
    <dbReference type="NCBI Taxonomy" id="670487"/>
    <lineage>
        <taxon>Bacteria</taxon>
        <taxon>Thermotogati</taxon>
        <taxon>Deinococcota</taxon>
        <taxon>Deinococci</taxon>
        <taxon>Thermales</taxon>
        <taxon>Thermaceae</taxon>
        <taxon>Oceanithermus</taxon>
    </lineage>
</organism>